<evidence type="ECO:0000259" key="10">
    <source>
        <dbReference type="PROSITE" id="PS50111"/>
    </source>
</evidence>
<dbReference type="Pfam" id="PF00015">
    <property type="entry name" value="MCPsignal"/>
    <property type="match status" value="1"/>
</dbReference>
<dbReference type="PROSITE" id="PS50111">
    <property type="entry name" value="CHEMOTAXIS_TRANSDUC_2"/>
    <property type="match status" value="1"/>
</dbReference>
<reference evidence="11 12" key="1">
    <citation type="submission" date="2024-07" db="EMBL/GenBank/DDBJ databases">
        <title>Uliginosibacterium paludis KCTC:42655.</title>
        <authorList>
            <person name="Kim M.K."/>
        </authorList>
    </citation>
    <scope>NUCLEOTIDE SEQUENCE [LARGE SCALE GENOMIC DNA]</scope>
    <source>
        <strain evidence="11 12">KCTC 42655</strain>
    </source>
</reference>
<keyword evidence="3 9" id="KW-0812">Transmembrane</keyword>
<keyword evidence="5 9" id="KW-0472">Membrane</keyword>
<feature type="transmembrane region" description="Helical" evidence="9">
    <location>
        <begin position="187"/>
        <end position="205"/>
    </location>
</feature>
<evidence type="ECO:0000256" key="3">
    <source>
        <dbReference type="ARBA" id="ARBA00022692"/>
    </source>
</evidence>
<evidence type="ECO:0000256" key="7">
    <source>
        <dbReference type="ARBA" id="ARBA00029447"/>
    </source>
</evidence>
<dbReference type="InterPro" id="IPR004090">
    <property type="entry name" value="Chemotax_Me-accpt_rcpt"/>
</dbReference>
<dbReference type="InterPro" id="IPR033480">
    <property type="entry name" value="sCache_2"/>
</dbReference>
<sequence>MKLSHRLALIVASAVLGLVILALFALSAQRSNMMEDRRAEILNVLKLASSQLEELKTQEQNGKLSREAAQAQGVAILSAMRNGPSTYIWARTTDALGLVHPKKEVIGKVDFGARLANGKTNFQNYLDTLQTTDYALFDDMAVRPGGADKPVPKINGVTLIKGWNWVVGYGIFLDDINARYQALATRLLMVGLLVILVVVALAVTMSRSIHRCIGGEPDHAAAIAQSVANGRLNQRLEAKAGDNSLLATVARMQNDLRQMIEQIQQGAIQLHGATVSLSHQMGQIRQSAESSSSATSSTAAAIEELSVSIDHIAGSVRDTAANSSQTQALSNEGEQLVTDVSSSMNEIFNDVKTAQTRIEGLNSRSQEIGSVANVIREIADQTNLLALNAAIEAARAGEQGRGFAVVADEVRKLAERTSQATTQITQTIAAIQADTGSAVAGMQAITPRVSAGLDNANRAVSALREINRATGSSLEKISQIADATTEQSQAGSLVARNVEKIAAMVDESVASVDAAHENVRALDELASALRKSVSRFEL</sequence>
<accession>A0ABV2CQW0</accession>
<evidence type="ECO:0000256" key="4">
    <source>
        <dbReference type="ARBA" id="ARBA00022989"/>
    </source>
</evidence>
<name>A0ABV2CQW0_9RHOO</name>
<keyword evidence="2" id="KW-1003">Cell membrane</keyword>
<proteinExistence type="inferred from homology"/>
<dbReference type="CDD" id="cd11386">
    <property type="entry name" value="MCP_signal"/>
    <property type="match status" value="1"/>
</dbReference>
<evidence type="ECO:0000256" key="2">
    <source>
        <dbReference type="ARBA" id="ARBA00022475"/>
    </source>
</evidence>
<dbReference type="EMBL" id="JBEWLZ010000005">
    <property type="protein sequence ID" value="MET1490295.1"/>
    <property type="molecule type" value="Genomic_DNA"/>
</dbReference>
<protein>
    <submittedName>
        <fullName evidence="11">Methyl-accepting chemotaxis protein</fullName>
    </submittedName>
</protein>
<evidence type="ECO:0000313" key="12">
    <source>
        <dbReference type="Proteomes" id="UP001548590"/>
    </source>
</evidence>
<organism evidence="11 12">
    <name type="scientific">Uliginosibacterium paludis</name>
    <dbReference type="NCBI Taxonomy" id="1615952"/>
    <lineage>
        <taxon>Bacteria</taxon>
        <taxon>Pseudomonadati</taxon>
        <taxon>Pseudomonadota</taxon>
        <taxon>Betaproteobacteria</taxon>
        <taxon>Rhodocyclales</taxon>
        <taxon>Zoogloeaceae</taxon>
        <taxon>Uliginosibacterium</taxon>
    </lineage>
</organism>
<dbReference type="Proteomes" id="UP001548590">
    <property type="component" value="Unassembled WGS sequence"/>
</dbReference>
<feature type="transmembrane region" description="Helical" evidence="9">
    <location>
        <begin position="6"/>
        <end position="28"/>
    </location>
</feature>
<dbReference type="PANTHER" id="PTHR32089">
    <property type="entry name" value="METHYL-ACCEPTING CHEMOTAXIS PROTEIN MCPB"/>
    <property type="match status" value="1"/>
</dbReference>
<evidence type="ECO:0000256" key="5">
    <source>
        <dbReference type="ARBA" id="ARBA00023136"/>
    </source>
</evidence>
<evidence type="ECO:0000256" key="9">
    <source>
        <dbReference type="SAM" id="Phobius"/>
    </source>
</evidence>
<evidence type="ECO:0000256" key="6">
    <source>
        <dbReference type="ARBA" id="ARBA00023224"/>
    </source>
</evidence>
<comment type="caution">
    <text evidence="11">The sequence shown here is derived from an EMBL/GenBank/DDBJ whole genome shotgun (WGS) entry which is preliminary data.</text>
</comment>
<dbReference type="RefSeq" id="WP_345928520.1">
    <property type="nucleotide sequence ID" value="NZ_JBDIVF010000006.1"/>
</dbReference>
<keyword evidence="4 9" id="KW-1133">Transmembrane helix</keyword>
<dbReference type="PRINTS" id="PR00260">
    <property type="entry name" value="CHEMTRNSDUCR"/>
</dbReference>
<comment type="similarity">
    <text evidence="7">Belongs to the methyl-accepting chemotaxis (MCP) protein family.</text>
</comment>
<keyword evidence="6 8" id="KW-0807">Transducer</keyword>
<dbReference type="SMART" id="SM00283">
    <property type="entry name" value="MA"/>
    <property type="match status" value="1"/>
</dbReference>
<comment type="subcellular location">
    <subcellularLocation>
        <location evidence="1">Cell membrane</location>
        <topology evidence="1">Multi-pass membrane protein</topology>
    </subcellularLocation>
</comment>
<dbReference type="InterPro" id="IPR004089">
    <property type="entry name" value="MCPsignal_dom"/>
</dbReference>
<dbReference type="Gene3D" id="1.10.287.950">
    <property type="entry name" value="Methyl-accepting chemotaxis protein"/>
    <property type="match status" value="1"/>
</dbReference>
<evidence type="ECO:0000256" key="8">
    <source>
        <dbReference type="PROSITE-ProRule" id="PRU00284"/>
    </source>
</evidence>
<dbReference type="Gene3D" id="3.30.450.20">
    <property type="entry name" value="PAS domain"/>
    <property type="match status" value="1"/>
</dbReference>
<keyword evidence="12" id="KW-1185">Reference proteome</keyword>
<gene>
    <name evidence="11" type="ORF">ABVT11_10700</name>
</gene>
<dbReference type="SUPFAM" id="SSF58104">
    <property type="entry name" value="Methyl-accepting chemotaxis protein (MCP) signaling domain"/>
    <property type="match status" value="1"/>
</dbReference>
<feature type="domain" description="Methyl-accepting transducer" evidence="10">
    <location>
        <begin position="266"/>
        <end position="502"/>
    </location>
</feature>
<evidence type="ECO:0000313" key="11">
    <source>
        <dbReference type="EMBL" id="MET1490295.1"/>
    </source>
</evidence>
<dbReference type="Pfam" id="PF17200">
    <property type="entry name" value="sCache_2"/>
    <property type="match status" value="1"/>
</dbReference>
<evidence type="ECO:0000256" key="1">
    <source>
        <dbReference type="ARBA" id="ARBA00004651"/>
    </source>
</evidence>
<dbReference type="SMART" id="SM01049">
    <property type="entry name" value="Cache_2"/>
    <property type="match status" value="1"/>
</dbReference>
<dbReference type="PANTHER" id="PTHR32089:SF119">
    <property type="entry name" value="METHYL-ACCEPTING CHEMOTAXIS PROTEIN CTPL"/>
    <property type="match status" value="1"/>
</dbReference>